<evidence type="ECO:0000313" key="3">
    <source>
        <dbReference type="Proteomes" id="UP000823405"/>
    </source>
</evidence>
<organism evidence="2 3">
    <name type="scientific">Linnemannia gamsii</name>
    <dbReference type="NCBI Taxonomy" id="64522"/>
    <lineage>
        <taxon>Eukaryota</taxon>
        <taxon>Fungi</taxon>
        <taxon>Fungi incertae sedis</taxon>
        <taxon>Mucoromycota</taxon>
        <taxon>Mortierellomycotina</taxon>
        <taxon>Mortierellomycetes</taxon>
        <taxon>Mortierellales</taxon>
        <taxon>Mortierellaceae</taxon>
        <taxon>Linnemannia</taxon>
    </lineage>
</organism>
<accession>A0A9P6UKU7</accession>
<keyword evidence="3" id="KW-1185">Reference proteome</keyword>
<feature type="region of interest" description="Disordered" evidence="1">
    <location>
        <begin position="437"/>
        <end position="510"/>
    </location>
</feature>
<feature type="compositionally biased region" description="Low complexity" evidence="1">
    <location>
        <begin position="596"/>
        <end position="613"/>
    </location>
</feature>
<feature type="compositionally biased region" description="Pro residues" evidence="1">
    <location>
        <begin position="260"/>
        <end position="274"/>
    </location>
</feature>
<feature type="region of interest" description="Disordered" evidence="1">
    <location>
        <begin position="827"/>
        <end position="1045"/>
    </location>
</feature>
<feature type="compositionally biased region" description="Low complexity" evidence="1">
    <location>
        <begin position="1519"/>
        <end position="1539"/>
    </location>
</feature>
<feature type="compositionally biased region" description="Low complexity" evidence="1">
    <location>
        <begin position="911"/>
        <end position="933"/>
    </location>
</feature>
<evidence type="ECO:0000256" key="1">
    <source>
        <dbReference type="SAM" id="MobiDB-lite"/>
    </source>
</evidence>
<feature type="compositionally biased region" description="Gly residues" evidence="1">
    <location>
        <begin position="487"/>
        <end position="506"/>
    </location>
</feature>
<feature type="compositionally biased region" description="Low complexity" evidence="1">
    <location>
        <begin position="947"/>
        <end position="963"/>
    </location>
</feature>
<feature type="compositionally biased region" description="Low complexity" evidence="1">
    <location>
        <begin position="461"/>
        <end position="479"/>
    </location>
</feature>
<comment type="caution">
    <text evidence="2">The sequence shown here is derived from an EMBL/GenBank/DDBJ whole genome shotgun (WGS) entry which is preliminary data.</text>
</comment>
<dbReference type="EMBL" id="JAAAIN010000971">
    <property type="protein sequence ID" value="KAG0308822.1"/>
    <property type="molecule type" value="Genomic_DNA"/>
</dbReference>
<feature type="compositionally biased region" description="Polar residues" evidence="1">
    <location>
        <begin position="828"/>
        <end position="839"/>
    </location>
</feature>
<feature type="compositionally biased region" description="Low complexity" evidence="1">
    <location>
        <begin position="1023"/>
        <end position="1036"/>
    </location>
</feature>
<feature type="region of interest" description="Disordered" evidence="1">
    <location>
        <begin position="1634"/>
        <end position="1679"/>
    </location>
</feature>
<feature type="region of interest" description="Disordered" evidence="1">
    <location>
        <begin position="591"/>
        <end position="629"/>
    </location>
</feature>
<feature type="region of interest" description="Disordered" evidence="1">
    <location>
        <begin position="1745"/>
        <end position="1780"/>
    </location>
</feature>
<gene>
    <name evidence="2" type="ORF">BGZ97_013244</name>
</gene>
<evidence type="ECO:0000313" key="2">
    <source>
        <dbReference type="EMBL" id="KAG0308822.1"/>
    </source>
</evidence>
<protein>
    <submittedName>
        <fullName evidence="2">Uncharacterized protein</fullName>
    </submittedName>
</protein>
<feature type="region of interest" description="Disordered" evidence="1">
    <location>
        <begin position="1449"/>
        <end position="1478"/>
    </location>
</feature>
<name>A0A9P6UKU7_9FUNG</name>
<feature type="region of interest" description="Disordered" evidence="1">
    <location>
        <begin position="1506"/>
        <end position="1570"/>
    </location>
</feature>
<proteinExistence type="predicted"/>
<feature type="region of interest" description="Disordered" evidence="1">
    <location>
        <begin position="348"/>
        <end position="368"/>
    </location>
</feature>
<sequence>MPLIQRLRRSLLAPSVDADPRFDTINYRDISGRVISSDSDSDVSSVYFPTLPSVPEWELEVEEDAESEPELTHAVRADVLVPWLSPPSTLLQEDVSDVYSYGGKVSTTKTTKRSSATRISRPVCGISTHLPFRGLTSRSTYFRRRAATAAASASSQTKLSISFDEYLTLLQTLDPFQPQEIQRLYELQGLVDDQSRFPLSLSALTSTHNPKAAESLSPSSTTIDKYLKELLYSDYRAEKSISQSLDPLIVYTMTGIGGANPPPPPPPSHPPGPPGKVSDCKGVEKGKRRKQIHDDDNDDEIADATERGNCCAVLDGIPEWGLDAQQLFLGQWAQEAQGRAIQQTLLQPEPQQQHQEPQQDQPQPQQAVSNRDLREMLPEGSLEDKMKFLRQRRLNGVRRSVASAACLPTSTPQTSHPASLPALLFVQQELSSITTDELVSTTDELVSTTEDESMSTAGNDGSVSAPVGSSTSSASLARLPRSKESGASGGEGGGGGGGGGGRGGNVKIGRNTNLTRDRIYLVPNRAESDSYLRAFNSTLDPSTSTLPPSFNPGSMTAIPFYNGQGPVVSSPPVYTSDSFNFGSTSAIRAPFGQDVRSSSPSSASDSRRASSPATNSDGSPTPFIFGASVAGSTAESSPSSASRRASFPASTHIPFNFTPSTNSILTPSTNSIPFNFTANTGSTASSFQRPPSSGASASSPATPFIFIPSTLTRFAAASGPAISFGTGGPIESLSTPSSPFAPTTFPVVPGDELLSATPFNYAEVFCSSPSQENDKTDAVDSAAATTGSGVAVDQSASTAASGSAVPINYRVSVSAIPFVAATPLGPGPSTSDVVSSAAQPVTLETEDTTNAATSPTVSDGGASPSLIDLDFTSLTFSDIPPEQPTSSGTGDVALSSSTVFNSPPVSSPTVSDGGTLLSSTSIGSSTGSDISGGQPVAFEAGVTIDGSSSVSSSSRHTSITSSSQKCPNRPSAYKSANAGANHVNSRYSTGPAKIAPTQKPVRKPPSLHSRSLGSQHSDDDESSSSSYSDDGNGDQSAPEPASTPNLLGSYAILPVSSSALPPVTALRPSSTYYYSTIALSLSNVAPPTTASGSSQSPGPPATTDILDNLLAAITSQGLAIRDVESSVLPAAPTSHRGPPQAVLSNASMLTQAASSSSSTEIPARGAPTAILTHLSLLAQAAAIGLPVSPTSSGAAASVSAGSNLMIQSADTCQSVSTSNVALADGIEGSASPSSGGGLLSEGGGEGLSSESEAPGQPGGSPGSSGSDSDSDSDSESNPPSSLNPYEALVEAMMNWSVSCTSAASPLGSVQPLPPASGSPDTSLSEPLITNAPQIGNLAVLVPSSTELASLSASSQPTISGAGGGNSDNLQPIPELTFVKQVTPGASITPISATVTTLVSTAYDASASTAAAAAGLSSSNPLSQMTIASSTGHSAQGVIAPILSASSGSSGVPASAGSSASSGSTTTATTTTTTATSTSATTTPIISAIAAVITPITTISVSTAGPGHVGARQPGGGIAPVGASASSSSTGQSSSTAPSINLRRHARDGESDMDIDDDNRHQNKRPLISFGSVATTPATTIVPTTASVSVSSAAPASTSGSNRPWWVTFAPGSGIRVNQPPVVPAPVPLVPPIWSSSSSGSLSSSSQQQMSMQSLSLFPQQTQQTQSPPAKAAQSTHSACMQQMQQVHSGVIQQNQPIQSAFAQQNPLGQDFLRILRHWQCNLLYGLLDIQPSSEAPHPNLQDLQHLAKLPPGSHPPKSQRGPHQNHRHPSDLLDPDRHHY</sequence>
<feature type="compositionally biased region" description="Polar residues" evidence="1">
    <location>
        <begin position="848"/>
        <end position="857"/>
    </location>
</feature>
<dbReference type="Proteomes" id="UP000823405">
    <property type="component" value="Unassembled WGS sequence"/>
</dbReference>
<feature type="compositionally biased region" description="Gly residues" evidence="1">
    <location>
        <begin position="1234"/>
        <end position="1246"/>
    </location>
</feature>
<feature type="region of interest" description="Disordered" evidence="1">
    <location>
        <begin position="256"/>
        <end position="302"/>
    </location>
</feature>
<feature type="compositionally biased region" description="Polar residues" evidence="1">
    <location>
        <begin position="437"/>
        <end position="459"/>
    </location>
</feature>
<feature type="compositionally biased region" description="Basic and acidic residues" evidence="1">
    <location>
        <begin position="1768"/>
        <end position="1780"/>
    </location>
</feature>
<reference evidence="2" key="1">
    <citation type="journal article" date="2020" name="Fungal Divers.">
        <title>Resolving the Mortierellaceae phylogeny through synthesis of multi-gene phylogenetics and phylogenomics.</title>
        <authorList>
            <person name="Vandepol N."/>
            <person name="Liber J."/>
            <person name="Desiro A."/>
            <person name="Na H."/>
            <person name="Kennedy M."/>
            <person name="Barry K."/>
            <person name="Grigoriev I.V."/>
            <person name="Miller A.N."/>
            <person name="O'Donnell K."/>
            <person name="Stajich J.E."/>
            <person name="Bonito G."/>
        </authorList>
    </citation>
    <scope>NUCLEOTIDE SEQUENCE</scope>
    <source>
        <strain evidence="2">NVP60</strain>
    </source>
</reference>
<feature type="compositionally biased region" description="Low complexity" evidence="1">
    <location>
        <begin position="348"/>
        <end position="366"/>
    </location>
</feature>
<feature type="region of interest" description="Disordered" evidence="1">
    <location>
        <begin position="1226"/>
        <end position="1283"/>
    </location>
</feature>
<feature type="compositionally biased region" description="Polar residues" evidence="1">
    <location>
        <begin position="884"/>
        <end position="910"/>
    </location>
</feature>
<feature type="compositionally biased region" description="Low complexity" evidence="1">
    <location>
        <begin position="1634"/>
        <end position="1674"/>
    </location>
</feature>